<reference evidence="9" key="1">
    <citation type="submission" date="2020-10" db="EMBL/GenBank/DDBJ databases">
        <title>Unveiling of a novel bifunctional photoreceptor, Dualchrome1, isolated from a cosmopolitan green alga.</title>
        <authorList>
            <person name="Suzuki S."/>
            <person name="Kawachi M."/>
        </authorList>
    </citation>
    <scope>NUCLEOTIDE SEQUENCE</scope>
    <source>
        <strain evidence="9">NIES 2893</strain>
    </source>
</reference>
<dbReference type="PANTHER" id="PTHR38042">
    <property type="entry name" value="UROPORPHYRINOGEN-III SYNTHASE, CHLOROPLASTIC"/>
    <property type="match status" value="1"/>
</dbReference>
<comment type="function">
    <text evidence="7">Catalyzes cyclization of the linear tetrapyrrole, hydroxymethylbilane, to the macrocyclic uroporphyrinogen III.</text>
</comment>
<feature type="domain" description="Tetrapyrrole biosynthesis uroporphyrinogen III synthase" evidence="8">
    <location>
        <begin position="109"/>
        <end position="313"/>
    </location>
</feature>
<dbReference type="GO" id="GO:0004852">
    <property type="term" value="F:uroporphyrinogen-III synthase activity"/>
    <property type="evidence" value="ECO:0007669"/>
    <property type="project" value="UniProtKB-UniRule"/>
</dbReference>
<dbReference type="Gene3D" id="3.40.50.10090">
    <property type="match status" value="2"/>
</dbReference>
<dbReference type="OrthoDB" id="443551at2759"/>
<dbReference type="CDD" id="cd06578">
    <property type="entry name" value="HemD"/>
    <property type="match status" value="1"/>
</dbReference>
<evidence type="ECO:0000313" key="10">
    <source>
        <dbReference type="Proteomes" id="UP000660262"/>
    </source>
</evidence>
<proteinExistence type="inferred from homology"/>
<sequence>MSMSVSMSMFQVRPPRAFFSVASRLSSPPPSLSSSLSLSAACRVRCLSSAAAASAASASAASASARGTSSSVSRSSDDAYVVLTREAGKNDNVVDALKQIDVIPHDVILEVPMVFTETIQSGIEQLADALRNLKETNVQFVCVTSPEAMAHYVTAYRMAGDPGGNAAALACVGGGTAKALKRELERQTTACPVPPTCEFVPTRATAKDLAAELPLSENTRVLYPASARAKKELQDGLGERGCEVLRINTYTTVAATVDRLTEEQVHAARNAAVVCFASPSAAMAWVDAFGVSAKAACIGRTSYDACIRLGWKEEDVFCPDAPGVDGFARSASEAWKQ</sequence>
<dbReference type="EC" id="4.2.1.75" evidence="3 7"/>
<gene>
    <name evidence="9" type="ORF">PPROV_000197600</name>
</gene>
<evidence type="ECO:0000256" key="2">
    <source>
        <dbReference type="ARBA" id="ARBA00008133"/>
    </source>
</evidence>
<keyword evidence="10" id="KW-1185">Reference proteome</keyword>
<comment type="caution">
    <text evidence="9">The sequence shown here is derived from an EMBL/GenBank/DDBJ whole genome shotgun (WGS) entry which is preliminary data.</text>
</comment>
<dbReference type="Proteomes" id="UP000660262">
    <property type="component" value="Unassembled WGS sequence"/>
</dbReference>
<dbReference type="Pfam" id="PF02602">
    <property type="entry name" value="HEM4"/>
    <property type="match status" value="1"/>
</dbReference>
<comment type="pathway">
    <text evidence="1 7">Porphyrin-containing compound metabolism; protoporphyrin-IX biosynthesis; coproporphyrinogen-III from 5-aminolevulinate: step 3/4.</text>
</comment>
<evidence type="ECO:0000256" key="7">
    <source>
        <dbReference type="RuleBase" id="RU366031"/>
    </source>
</evidence>
<evidence type="ECO:0000259" key="8">
    <source>
        <dbReference type="Pfam" id="PF02602"/>
    </source>
</evidence>
<accession>A0A830HCB0</accession>
<dbReference type="InterPro" id="IPR036108">
    <property type="entry name" value="4pyrrol_syn_uPrphyn_synt_sf"/>
</dbReference>
<dbReference type="InterPro" id="IPR039793">
    <property type="entry name" value="UROS/Hem4"/>
</dbReference>
<organism evidence="9 10">
    <name type="scientific">Pycnococcus provasolii</name>
    <dbReference type="NCBI Taxonomy" id="41880"/>
    <lineage>
        <taxon>Eukaryota</taxon>
        <taxon>Viridiplantae</taxon>
        <taxon>Chlorophyta</taxon>
        <taxon>Pseudoscourfieldiophyceae</taxon>
        <taxon>Pseudoscourfieldiales</taxon>
        <taxon>Pycnococcaceae</taxon>
        <taxon>Pycnococcus</taxon>
    </lineage>
</organism>
<name>A0A830HCB0_9CHLO</name>
<evidence type="ECO:0000256" key="1">
    <source>
        <dbReference type="ARBA" id="ARBA00004772"/>
    </source>
</evidence>
<dbReference type="EMBL" id="BNJQ01000005">
    <property type="protein sequence ID" value="GHP03221.1"/>
    <property type="molecule type" value="Genomic_DNA"/>
</dbReference>
<evidence type="ECO:0000256" key="3">
    <source>
        <dbReference type="ARBA" id="ARBA00013109"/>
    </source>
</evidence>
<evidence type="ECO:0000313" key="9">
    <source>
        <dbReference type="EMBL" id="GHP03221.1"/>
    </source>
</evidence>
<dbReference type="SUPFAM" id="SSF69618">
    <property type="entry name" value="HemD-like"/>
    <property type="match status" value="1"/>
</dbReference>
<evidence type="ECO:0000256" key="5">
    <source>
        <dbReference type="ARBA" id="ARBA00023244"/>
    </source>
</evidence>
<keyword evidence="4 7" id="KW-0456">Lyase</keyword>
<dbReference type="UniPathway" id="UPA00251">
    <property type="reaction ID" value="UER00320"/>
</dbReference>
<dbReference type="PANTHER" id="PTHR38042:SF1">
    <property type="entry name" value="UROPORPHYRINOGEN-III SYNTHASE, CHLOROPLASTIC"/>
    <property type="match status" value="1"/>
</dbReference>
<comment type="similarity">
    <text evidence="2 7">Belongs to the uroporphyrinogen-III synthase family.</text>
</comment>
<dbReference type="InterPro" id="IPR003754">
    <property type="entry name" value="4pyrrol_synth_uPrphyn_synth"/>
</dbReference>
<evidence type="ECO:0000256" key="4">
    <source>
        <dbReference type="ARBA" id="ARBA00023239"/>
    </source>
</evidence>
<comment type="catalytic activity">
    <reaction evidence="6 7">
        <text>hydroxymethylbilane = uroporphyrinogen III + H2O</text>
        <dbReference type="Rhea" id="RHEA:18965"/>
        <dbReference type="ChEBI" id="CHEBI:15377"/>
        <dbReference type="ChEBI" id="CHEBI:57308"/>
        <dbReference type="ChEBI" id="CHEBI:57845"/>
        <dbReference type="EC" id="4.2.1.75"/>
    </reaction>
</comment>
<evidence type="ECO:0000256" key="6">
    <source>
        <dbReference type="ARBA" id="ARBA00048617"/>
    </source>
</evidence>
<protein>
    <recommendedName>
        <fullName evidence="3 7">Uroporphyrinogen-III synthase</fullName>
        <ecNumber evidence="3 7">4.2.1.75</ecNumber>
    </recommendedName>
</protein>
<dbReference type="GO" id="GO:0006782">
    <property type="term" value="P:protoporphyrinogen IX biosynthetic process"/>
    <property type="evidence" value="ECO:0007669"/>
    <property type="project" value="UniProtKB-UniRule"/>
</dbReference>
<keyword evidence="5 7" id="KW-0627">Porphyrin biosynthesis</keyword>
<dbReference type="AlphaFoldDB" id="A0A830HCB0"/>
<dbReference type="GO" id="GO:0006780">
    <property type="term" value="P:uroporphyrinogen III biosynthetic process"/>
    <property type="evidence" value="ECO:0007669"/>
    <property type="project" value="UniProtKB-UniRule"/>
</dbReference>